<dbReference type="PhylomeDB" id="T1JL01"/>
<dbReference type="CDD" id="cd11304">
    <property type="entry name" value="Cadherin_repeat"/>
    <property type="match status" value="1"/>
</dbReference>
<dbReference type="PANTHER" id="PTHR24026:SF125">
    <property type="entry name" value="FAT-LIKE CADHERIN-RELATED TUMOR SUPPRESSOR HOMOLOG"/>
    <property type="match status" value="1"/>
</dbReference>
<evidence type="ECO:0000256" key="3">
    <source>
        <dbReference type="ARBA" id="ARBA00022737"/>
    </source>
</evidence>
<reference evidence="10" key="1">
    <citation type="submission" date="2011-05" db="EMBL/GenBank/DDBJ databases">
        <authorList>
            <person name="Richards S.R."/>
            <person name="Qu J."/>
            <person name="Jiang H."/>
            <person name="Jhangiani S.N."/>
            <person name="Agravi P."/>
            <person name="Goodspeed R."/>
            <person name="Gross S."/>
            <person name="Mandapat C."/>
            <person name="Jackson L."/>
            <person name="Mathew T."/>
            <person name="Pu L."/>
            <person name="Thornton R."/>
            <person name="Saada N."/>
            <person name="Wilczek-Boney K.B."/>
            <person name="Lee S."/>
            <person name="Kovar C."/>
            <person name="Wu Y."/>
            <person name="Scherer S.E."/>
            <person name="Worley K.C."/>
            <person name="Muzny D.M."/>
            <person name="Gibbs R."/>
        </authorList>
    </citation>
    <scope>NUCLEOTIDE SEQUENCE</scope>
    <source>
        <strain evidence="10">Brora</strain>
    </source>
</reference>
<dbReference type="InterPro" id="IPR002126">
    <property type="entry name" value="Cadherin-like_dom"/>
</dbReference>
<feature type="domain" description="Cadherin" evidence="8">
    <location>
        <begin position="154"/>
        <end position="196"/>
    </location>
</feature>
<dbReference type="eggNOG" id="KOG1219">
    <property type="taxonomic scope" value="Eukaryota"/>
</dbReference>
<dbReference type="GO" id="GO:0007156">
    <property type="term" value="P:homophilic cell adhesion via plasma membrane adhesion molecules"/>
    <property type="evidence" value="ECO:0007669"/>
    <property type="project" value="InterPro"/>
</dbReference>
<keyword evidence="2" id="KW-0812">Transmembrane</keyword>
<dbReference type="FunFam" id="2.60.40.60:FF:000052">
    <property type="entry name" value="FAT atypical cadherin 1"/>
    <property type="match status" value="1"/>
</dbReference>
<dbReference type="HOGENOM" id="CLU_763589_0_0_1"/>
<comment type="subcellular location">
    <subcellularLocation>
        <location evidence="1">Membrane</location>
    </subcellularLocation>
</comment>
<dbReference type="GO" id="GO:0005509">
    <property type="term" value="F:calcium ion binding"/>
    <property type="evidence" value="ECO:0007669"/>
    <property type="project" value="UniProtKB-UniRule"/>
</dbReference>
<evidence type="ECO:0000256" key="4">
    <source>
        <dbReference type="ARBA" id="ARBA00022837"/>
    </source>
</evidence>
<dbReference type="EnsemblMetazoa" id="SMAR014531-RA">
    <property type="protein sequence ID" value="SMAR014531-PA"/>
    <property type="gene ID" value="SMAR014531"/>
</dbReference>
<dbReference type="EMBL" id="JH431789">
    <property type="status" value="NOT_ANNOTATED_CDS"/>
    <property type="molecule type" value="Genomic_DNA"/>
</dbReference>
<dbReference type="PROSITE" id="PS50268">
    <property type="entry name" value="CADHERIN_2"/>
    <property type="match status" value="2"/>
</dbReference>
<evidence type="ECO:0000256" key="1">
    <source>
        <dbReference type="ARBA" id="ARBA00004370"/>
    </source>
</evidence>
<evidence type="ECO:0000256" key="6">
    <source>
        <dbReference type="ARBA" id="ARBA00023136"/>
    </source>
</evidence>
<proteinExistence type="predicted"/>
<dbReference type="STRING" id="126957.T1JL01"/>
<evidence type="ECO:0000313" key="10">
    <source>
        <dbReference type="Proteomes" id="UP000014500"/>
    </source>
</evidence>
<keyword evidence="6" id="KW-0472">Membrane</keyword>
<name>T1JL01_STRMM</name>
<keyword evidence="3" id="KW-0677">Repeat</keyword>
<evidence type="ECO:0000259" key="8">
    <source>
        <dbReference type="PROSITE" id="PS50268"/>
    </source>
</evidence>
<dbReference type="AlphaFoldDB" id="T1JL01"/>
<evidence type="ECO:0000256" key="5">
    <source>
        <dbReference type="ARBA" id="ARBA00022989"/>
    </source>
</evidence>
<keyword evidence="4 7" id="KW-0106">Calcium</keyword>
<reference evidence="9" key="2">
    <citation type="submission" date="2015-02" db="UniProtKB">
        <authorList>
            <consortium name="EnsemblMetazoa"/>
        </authorList>
    </citation>
    <scope>IDENTIFICATION</scope>
</reference>
<dbReference type="Pfam" id="PF00028">
    <property type="entry name" value="Cadherin"/>
    <property type="match status" value="1"/>
</dbReference>
<dbReference type="GO" id="GO:0005886">
    <property type="term" value="C:plasma membrane"/>
    <property type="evidence" value="ECO:0007669"/>
    <property type="project" value="InterPro"/>
</dbReference>
<dbReference type="InterPro" id="IPR015919">
    <property type="entry name" value="Cadherin-like_sf"/>
</dbReference>
<dbReference type="InterPro" id="IPR020894">
    <property type="entry name" value="Cadherin_CS"/>
</dbReference>
<sequence length="363" mass="41004">MEGWRIGAARTVSPLPVVMEMDGECQRFGFLSRLPSRGEGIRLSVAKWLKCLAANLQIFIYSILLHILCFKMEFSQSAHLYFISFFLDYREINFEFLNFIDLYKDDEWAKLLGVNGKGLLSDEKCWSGVAWSKSNVSRVAKNMDLKGALFGLKLDHNSISIEYFSVTVSDNGQPSLSSTTRVVVTVTDDNDHSPVFTEQLYRVRIPAMLRQDADVSLFQVVAFDTDTGANADIDYTIKSGKGNGRFKINPKTGMVYTQKNFTAGNKYELQIEAEDNGRPRRSAHTRVLVEVIERQMTSQFPPVVHAVNAPIPINEGQNAVHVTMVQADDPDGDKLWYSITDSFEIFCYTKMKTNLVLAVLEYI</sequence>
<keyword evidence="10" id="KW-1185">Reference proteome</keyword>
<dbReference type="Gene3D" id="2.60.40.60">
    <property type="entry name" value="Cadherins"/>
    <property type="match status" value="2"/>
</dbReference>
<accession>T1JL01</accession>
<keyword evidence="5" id="KW-1133">Transmembrane helix</keyword>
<dbReference type="PROSITE" id="PS00232">
    <property type="entry name" value="CADHERIN_1"/>
    <property type="match status" value="1"/>
</dbReference>
<dbReference type="Proteomes" id="UP000014500">
    <property type="component" value="Unassembled WGS sequence"/>
</dbReference>
<organism evidence="9 10">
    <name type="scientific">Strigamia maritima</name>
    <name type="common">European centipede</name>
    <name type="synonym">Geophilus maritimus</name>
    <dbReference type="NCBI Taxonomy" id="126957"/>
    <lineage>
        <taxon>Eukaryota</taxon>
        <taxon>Metazoa</taxon>
        <taxon>Ecdysozoa</taxon>
        <taxon>Arthropoda</taxon>
        <taxon>Myriapoda</taxon>
        <taxon>Chilopoda</taxon>
        <taxon>Pleurostigmophora</taxon>
        <taxon>Geophilomorpha</taxon>
        <taxon>Linotaeniidae</taxon>
        <taxon>Strigamia</taxon>
    </lineage>
</organism>
<evidence type="ECO:0000256" key="2">
    <source>
        <dbReference type="ARBA" id="ARBA00022692"/>
    </source>
</evidence>
<evidence type="ECO:0000313" key="9">
    <source>
        <dbReference type="EnsemblMetazoa" id="SMAR014531-PA"/>
    </source>
</evidence>
<feature type="domain" description="Cadherin" evidence="8">
    <location>
        <begin position="197"/>
        <end position="304"/>
    </location>
</feature>
<dbReference type="PRINTS" id="PR00205">
    <property type="entry name" value="CADHERIN"/>
</dbReference>
<dbReference type="PANTHER" id="PTHR24026">
    <property type="entry name" value="FAT ATYPICAL CADHERIN-RELATED"/>
    <property type="match status" value="1"/>
</dbReference>
<protein>
    <recommendedName>
        <fullName evidence="8">Cadherin domain-containing protein</fullName>
    </recommendedName>
</protein>
<evidence type="ECO:0000256" key="7">
    <source>
        <dbReference type="PROSITE-ProRule" id="PRU00043"/>
    </source>
</evidence>
<dbReference type="SMART" id="SM00112">
    <property type="entry name" value="CA"/>
    <property type="match status" value="2"/>
</dbReference>
<dbReference type="SUPFAM" id="SSF49313">
    <property type="entry name" value="Cadherin-like"/>
    <property type="match status" value="2"/>
</dbReference>